<protein>
    <submittedName>
        <fullName evidence="5">Integrase catalytic region</fullName>
    </submittedName>
</protein>
<feature type="region of interest" description="Disordered" evidence="2">
    <location>
        <begin position="650"/>
        <end position="669"/>
    </location>
</feature>
<dbReference type="Pfam" id="PF09299">
    <property type="entry name" value="Mu-transpos_C"/>
    <property type="match status" value="1"/>
</dbReference>
<proteinExistence type="predicted"/>
<dbReference type="InterPro" id="IPR003314">
    <property type="entry name" value="Mu-type_HTH"/>
</dbReference>
<keyword evidence="1" id="KW-0175">Coiled coil</keyword>
<evidence type="ECO:0000313" key="5">
    <source>
        <dbReference type="EMBL" id="EGU44694.1"/>
    </source>
</evidence>
<dbReference type="PROSITE" id="PS50994">
    <property type="entry name" value="INTEGRASE"/>
    <property type="match status" value="1"/>
</dbReference>
<dbReference type="InterPro" id="IPR036397">
    <property type="entry name" value="RNaseH_sf"/>
</dbReference>
<evidence type="ECO:0000256" key="1">
    <source>
        <dbReference type="SAM" id="Coils"/>
    </source>
</evidence>
<organism evidence="5 6">
    <name type="scientific">Vibrio ichthyoenteri ATCC 700023</name>
    <dbReference type="NCBI Taxonomy" id="870968"/>
    <lineage>
        <taxon>Bacteria</taxon>
        <taxon>Pseudomonadati</taxon>
        <taxon>Pseudomonadota</taxon>
        <taxon>Gammaproteobacteria</taxon>
        <taxon>Vibrionales</taxon>
        <taxon>Vibrionaceae</taxon>
        <taxon>Vibrio</taxon>
    </lineage>
</organism>
<reference evidence="5 6" key="1">
    <citation type="journal article" date="2012" name="Int. J. Syst. Evol. Microbiol.">
        <title>Vibrio caribbeanicus sp. nov., isolated from the marine sponge Scleritoderma cyanea.</title>
        <authorList>
            <person name="Hoffmann M."/>
            <person name="Monday S.R."/>
            <person name="Allard M.W."/>
            <person name="Strain E.A."/>
            <person name="Whittaker P."/>
            <person name="Naum M."/>
            <person name="McCarthy P.J."/>
            <person name="Lopez J.V."/>
            <person name="Fischer M."/>
            <person name="Brown E.W."/>
        </authorList>
    </citation>
    <scope>NUCLEOTIDE SEQUENCE [LARGE SCALE GENOMIC DNA]</scope>
    <source>
        <strain evidence="5 6">ATCC 700023</strain>
    </source>
</reference>
<dbReference type="SUPFAM" id="SSF46955">
    <property type="entry name" value="Putative DNA-binding domain"/>
    <property type="match status" value="1"/>
</dbReference>
<feature type="domain" description="Integrase catalytic" evidence="3">
    <location>
        <begin position="284"/>
        <end position="491"/>
    </location>
</feature>
<dbReference type="Pfam" id="PF02316">
    <property type="entry name" value="HTH_Tnp_Mu_1"/>
    <property type="match status" value="1"/>
</dbReference>
<keyword evidence="6" id="KW-1185">Reference proteome</keyword>
<dbReference type="InterPro" id="IPR012337">
    <property type="entry name" value="RNaseH-like_sf"/>
</dbReference>
<comment type="caution">
    <text evidence="5">The sequence shown here is derived from an EMBL/GenBank/DDBJ whole genome shotgun (WGS) entry which is preliminary data.</text>
</comment>
<feature type="compositionally biased region" description="Polar residues" evidence="2">
    <location>
        <begin position="650"/>
        <end position="659"/>
    </location>
</feature>
<evidence type="ECO:0000313" key="6">
    <source>
        <dbReference type="Proteomes" id="UP000004605"/>
    </source>
</evidence>
<evidence type="ECO:0000256" key="2">
    <source>
        <dbReference type="SAM" id="MobiDB-lite"/>
    </source>
</evidence>
<feature type="domain" description="HTH Mu-type" evidence="4">
    <location>
        <begin position="1"/>
        <end position="65"/>
    </location>
</feature>
<feature type="coiled-coil region" evidence="1">
    <location>
        <begin position="587"/>
        <end position="615"/>
    </location>
</feature>
<dbReference type="Gene3D" id="1.10.10.10">
    <property type="entry name" value="Winged helix-like DNA-binding domain superfamily/Winged helix DNA-binding domain"/>
    <property type="match status" value="1"/>
</dbReference>
<name>F9RZN5_9VIBR</name>
<accession>F9RZN5</accession>
<dbReference type="InterPro" id="IPR015378">
    <property type="entry name" value="Transposase-like_Mu_C"/>
</dbReference>
<dbReference type="RefSeq" id="WP_006711317.1">
    <property type="nucleotide sequence ID" value="NZ_AFWF01000066.1"/>
</dbReference>
<evidence type="ECO:0000259" key="4">
    <source>
        <dbReference type="PROSITE" id="PS51702"/>
    </source>
</evidence>
<dbReference type="InterPro" id="IPR009061">
    <property type="entry name" value="DNA-bd_dom_put_sf"/>
</dbReference>
<dbReference type="Proteomes" id="UP000004605">
    <property type="component" value="Unassembled WGS sequence"/>
</dbReference>
<dbReference type="InterPro" id="IPR036388">
    <property type="entry name" value="WH-like_DNA-bd_sf"/>
</dbReference>
<evidence type="ECO:0000259" key="3">
    <source>
        <dbReference type="PROSITE" id="PS50994"/>
    </source>
</evidence>
<dbReference type="GO" id="GO:0003677">
    <property type="term" value="F:DNA binding"/>
    <property type="evidence" value="ECO:0007669"/>
    <property type="project" value="InterPro"/>
</dbReference>
<dbReference type="GO" id="GO:0015074">
    <property type="term" value="P:DNA integration"/>
    <property type="evidence" value="ECO:0007669"/>
    <property type="project" value="InterPro"/>
</dbReference>
<dbReference type="AlphaFoldDB" id="F9RZN5"/>
<gene>
    <name evidence="5" type="ORF">VII00023_20167</name>
</gene>
<dbReference type="SUPFAM" id="SSF53098">
    <property type="entry name" value="Ribonuclease H-like"/>
    <property type="match status" value="1"/>
</dbReference>
<sequence length="751" mass="85243">MNDWVSALDIATATKISRRNINIRAGKENWPKRERQGRGGGFEYLLTSLPGEMQGHLAKFLAERAAKDNPTFRLGSLIGNKHKQKDGNNEVKQQMCKEQALIDFNQLQGNAKKRAEARLQICFAYKQFIVPFSANKQIAVGDDEFVTRYNDRSLQLPEQVRIQVKQLSRASLKRWVSALNSNGPVALAGNYKPDRKHLIDQDESLKAFCRGLVWHKPDIQATNLHEALRGQIGLGKIDTELPSLSSVRRWLETFKREFKLALHQMASPDDFKNRKQVAWGNACESITRINEMWELDSTPSDVMLMDGRHSIIGAIDIYSRRPIVIVHPTSSAEAVCILMRKAILEFGVPESVKTDNGKDYTSLRVMSVLDALNIKQVLTKPFAGDEKPHIERFFRTWAHGISTLLPGYAGHNVAKRQELRSRRSFAEQILSRRKDKDLEGKLRISKGGDVDVALTGKELQAIIDDWINHHYMHKQHRSIKCTPTEKWQSKRSTIRTISDDRALDILLSPVPAASGRSAGMRVANKDAGLVVEGISYFAPELGALIGDSLFCSWDPHDVGQLYVFEQGSMAFVCVAKNPELVGQNISLSQLSKEAQRQQNERLAQQRKELKKASRKVGVGEVARDVLDAAKIRNSSVLGLPHIRKEHETTAVQSAQQAINKPSKPRLDRSEFERRRKEQIQMDQAFKAQQAKPRFASQIEEFTYYLRQQDFRLLTEEEIMTMDRFRKLQPDAAKMAERLKAGTEAPERKVKR</sequence>
<dbReference type="PROSITE" id="PS51702">
    <property type="entry name" value="HTH_MU"/>
    <property type="match status" value="1"/>
</dbReference>
<dbReference type="OrthoDB" id="501284at2"/>
<dbReference type="Gene3D" id="3.30.420.10">
    <property type="entry name" value="Ribonuclease H-like superfamily/Ribonuclease H"/>
    <property type="match status" value="1"/>
</dbReference>
<dbReference type="EMBL" id="AFWF01000066">
    <property type="protein sequence ID" value="EGU44694.1"/>
    <property type="molecule type" value="Genomic_DNA"/>
</dbReference>
<dbReference type="InterPro" id="IPR001584">
    <property type="entry name" value="Integrase_cat-core"/>
</dbReference>
<dbReference type="Pfam" id="PF00665">
    <property type="entry name" value="rve"/>
    <property type="match status" value="1"/>
</dbReference>